<evidence type="ECO:0000313" key="1">
    <source>
        <dbReference type="EMBL" id="KEJ83069.1"/>
    </source>
</evidence>
<reference evidence="2" key="1">
    <citation type="journal article" date="2014" name="Cell">
        <title>The Architecture of a Scrambled Genome Reveals Massive Levels of Genomic Rearrangement during Development.</title>
        <authorList>
            <person name="Chen X."/>
            <person name="Bracht J.R."/>
            <person name="Goldman A.D."/>
            <person name="Dolzhenko E."/>
            <person name="Clay D.M."/>
            <person name="Swart E.C."/>
            <person name="Perlman D.H."/>
            <person name="Doak T.G."/>
            <person name="Stuart A."/>
            <person name="Amemiya C.T."/>
            <person name="Sebra R.P."/>
            <person name="Landweber L.F."/>
        </authorList>
    </citation>
    <scope>NUCLEOTIDE SEQUENCE [LARGE SCALE GENOMIC DNA]</scope>
    <source>
        <strain evidence="2">JRB310</strain>
    </source>
</reference>
<sequence length="66" mass="7688">MECSHCTRPYEEDSSQYHQDLSYYDNIRTNSSLPSTALWMSQIPHLRSTLELSWHGPRLPVSLPHS</sequence>
<organism evidence="1 2">
    <name type="scientific">Oxytricha trifallax</name>
    <dbReference type="NCBI Taxonomy" id="1172189"/>
    <lineage>
        <taxon>Eukaryota</taxon>
        <taxon>Sar</taxon>
        <taxon>Alveolata</taxon>
        <taxon>Ciliophora</taxon>
        <taxon>Intramacronucleata</taxon>
        <taxon>Spirotrichea</taxon>
        <taxon>Stichotrichia</taxon>
        <taxon>Sporadotrichida</taxon>
        <taxon>Oxytrichidae</taxon>
        <taxon>Oxytrichinae</taxon>
        <taxon>Oxytricha</taxon>
    </lineage>
</organism>
<dbReference type="AlphaFoldDB" id="A0A073I079"/>
<accession>A0A073I079</accession>
<dbReference type="Proteomes" id="UP000053232">
    <property type="component" value="Unassembled WGS sequence"/>
</dbReference>
<evidence type="ECO:0000313" key="2">
    <source>
        <dbReference type="Proteomes" id="UP000053232"/>
    </source>
</evidence>
<keyword evidence="2" id="KW-1185">Reference proteome</keyword>
<dbReference type="EMBL" id="ARYC01000663">
    <property type="protein sequence ID" value="KEJ83069.1"/>
    <property type="molecule type" value="Genomic_DNA"/>
</dbReference>
<proteinExistence type="predicted"/>
<name>A0A073I079_9SPIT</name>
<protein>
    <submittedName>
        <fullName evidence="1">Uncharacterized protein</fullName>
    </submittedName>
</protein>
<comment type="caution">
    <text evidence="1">The sequence shown here is derived from an EMBL/GenBank/DDBJ whole genome shotgun (WGS) entry which is preliminary data.</text>
</comment>
<gene>
    <name evidence="1" type="ORF">OXYTRIMIC_458</name>
</gene>